<feature type="compositionally biased region" description="Basic and acidic residues" evidence="2">
    <location>
        <begin position="415"/>
        <end position="424"/>
    </location>
</feature>
<dbReference type="PROSITE" id="PS50157">
    <property type="entry name" value="ZINC_FINGER_C2H2_2"/>
    <property type="match status" value="2"/>
</dbReference>
<protein>
    <recommendedName>
        <fullName evidence="3">C2H2-type domain-containing protein</fullName>
    </recommendedName>
</protein>
<feature type="compositionally biased region" description="Polar residues" evidence="2">
    <location>
        <begin position="637"/>
        <end position="681"/>
    </location>
</feature>
<feature type="domain" description="C2H2-type" evidence="3">
    <location>
        <begin position="963"/>
        <end position="991"/>
    </location>
</feature>
<evidence type="ECO:0000256" key="2">
    <source>
        <dbReference type="SAM" id="MobiDB-lite"/>
    </source>
</evidence>
<evidence type="ECO:0000259" key="3">
    <source>
        <dbReference type="PROSITE" id="PS50157"/>
    </source>
</evidence>
<feature type="compositionally biased region" description="Low complexity" evidence="2">
    <location>
        <begin position="736"/>
        <end position="753"/>
    </location>
</feature>
<sequence>MNIATESDSENLLYCELCDFVQFATYADFQIHHLSHIRQPLVRLVKINPNLNAKLQSRSYKVNTGVARRSQQFEYVPPLKISVVNQQGLKQFQVVNNQDSLISRSTSNQEYSLSHSFCESSEEESDKRDSIDANCGPSEVEGKNLLERFGANISVSRKVKHSKEIQNQSILENSGEIVDNVKKETESSHINVDLKNENLLERLSGIGGISISTKSKSTTNGNGESHLPSGISVSTKQKSIDLNQLKKFKDNENEKKIIDRSKLLERLSGSGLISIAPKTCKADTEKSEEKDIANKIKIKEPSKIEVGDLLEGLGCKNSVTITRSKSEDSNDSVDSRKSGNSEMHQVKLSDDEKVRVLNENSSESSEQKRFIRVKNSSFSKKRLEKQNSPNGSSTDDRSETQEEPKDVDSNVPKETGIDILERLTENLNNTVGGKKSAVVEKSEDSNSKTMEEPLLSPNLDGDEQRPELTGSHSECNNSKTENENRFNSETNSQEEEQPCTLLLTPPSSSGQDGENSNYSSISSHPNDTFTESNNATETNNSEVNENLVSFSSLTSTLTNEDQTQEQTEQQNPFWSDIRKSSSSSDQSQQDPLMTPENSVPNGDTLTPNFLHNFLNDHPPPNNIPPENSEFMSLDRLAQTQHQQSPFDLNSGDPNTPMEQLSQQVQRMPNPTPQISVISQHHMQAPQPPPLHTGVPSSPQHISPQQPNSYDSLSHMQPPMPPPLYQGFNMYSQNFSPQTPQQMPRPPMLQQRPQIQARPFQSLAAPPRQRARGPKRNVVRLPPTLEMTPPMKQPRRLDPPLQSRPQLPNTTAKLPSGITVTPPKNAVEANKVANVLASRGITVTPAVSRQTNQQPRPQPRNTGQSPILNIGSGISITSSSQNRNSGGFAVPGPRRNIPIVNHNVERPERCTTVDLTQDDEPPNLLRNRITLGRYPCKQCGKIFTSSIILENHKASHRAAAALPYKCDKCTAQYTSSAHLQQHKLNYHKMKLSAPDLAIPIVDLNHPGAREQLLKCGVYNFIPLSQLQSNNNGYFGVPIIQLDTAKEKAVSNLNSLGAGNIFVLGKLRALAPQSNH</sequence>
<feature type="region of interest" description="Disordered" evidence="2">
    <location>
        <begin position="554"/>
        <end position="718"/>
    </location>
</feature>
<dbReference type="PROSITE" id="PS00028">
    <property type="entry name" value="ZINC_FINGER_C2H2_1"/>
    <property type="match status" value="2"/>
</dbReference>
<evidence type="ECO:0000313" key="5">
    <source>
        <dbReference type="Proteomes" id="UP001359485"/>
    </source>
</evidence>
<feature type="domain" description="C2H2-type" evidence="3">
    <location>
        <begin position="933"/>
        <end position="960"/>
    </location>
</feature>
<feature type="compositionally biased region" description="Low complexity" evidence="2">
    <location>
        <begin position="580"/>
        <end position="590"/>
    </location>
</feature>
<proteinExistence type="predicted"/>
<feature type="compositionally biased region" description="Low complexity" evidence="2">
    <location>
        <begin position="869"/>
        <end position="879"/>
    </location>
</feature>
<keyword evidence="5" id="KW-1185">Reference proteome</keyword>
<feature type="compositionally biased region" description="Basic and acidic residues" evidence="2">
    <location>
        <begin position="394"/>
        <end position="408"/>
    </location>
</feature>
<feature type="region of interest" description="Disordered" evidence="2">
    <location>
        <begin position="732"/>
        <end position="753"/>
    </location>
</feature>
<dbReference type="EMBL" id="JAWJWF010000002">
    <property type="protein sequence ID" value="KAK6638358.1"/>
    <property type="molecule type" value="Genomic_DNA"/>
</dbReference>
<feature type="compositionally biased region" description="Basic and acidic residues" evidence="2">
    <location>
        <begin position="437"/>
        <end position="451"/>
    </location>
</feature>
<dbReference type="SUPFAM" id="SSF57667">
    <property type="entry name" value="beta-beta-alpha zinc fingers"/>
    <property type="match status" value="1"/>
</dbReference>
<feature type="compositionally biased region" description="Basic and acidic residues" evidence="2">
    <location>
        <begin position="324"/>
        <end position="356"/>
    </location>
</feature>
<feature type="compositionally biased region" description="Polar residues" evidence="2">
    <location>
        <begin position="595"/>
        <end position="609"/>
    </location>
</feature>
<feature type="region of interest" description="Disordered" evidence="2">
    <location>
        <begin position="780"/>
        <end position="821"/>
    </location>
</feature>
<dbReference type="Gene3D" id="3.30.160.60">
    <property type="entry name" value="Classic Zinc Finger"/>
    <property type="match status" value="1"/>
</dbReference>
<feature type="compositionally biased region" description="Low complexity" evidence="2">
    <location>
        <begin position="695"/>
        <end position="708"/>
    </location>
</feature>
<feature type="region of interest" description="Disordered" evidence="2">
    <location>
        <begin position="843"/>
        <end position="895"/>
    </location>
</feature>
<accession>A0ABR1B987</accession>
<evidence type="ECO:0000313" key="4">
    <source>
        <dbReference type="EMBL" id="KAK6638358.1"/>
    </source>
</evidence>
<dbReference type="InterPro" id="IPR036236">
    <property type="entry name" value="Znf_C2H2_sf"/>
</dbReference>
<reference evidence="4 5" key="1">
    <citation type="submission" date="2023-09" db="EMBL/GenBank/DDBJ databases">
        <title>Genomes of two closely related lineages of the louse Polyplax serrata with different host specificities.</title>
        <authorList>
            <person name="Martinu J."/>
            <person name="Tarabai H."/>
            <person name="Stefka J."/>
            <person name="Hypsa V."/>
        </authorList>
    </citation>
    <scope>NUCLEOTIDE SEQUENCE [LARGE SCALE GENOMIC DNA]</scope>
    <source>
        <strain evidence="4">98ZLc_SE</strain>
    </source>
</reference>
<dbReference type="SMART" id="SM00355">
    <property type="entry name" value="ZnF_C2H2"/>
    <property type="match status" value="3"/>
</dbReference>
<feature type="compositionally biased region" description="Polar residues" evidence="2">
    <location>
        <begin position="470"/>
        <end position="479"/>
    </location>
</feature>
<gene>
    <name evidence="4" type="ORF">RUM44_008787</name>
</gene>
<keyword evidence="1" id="KW-0863">Zinc-finger</keyword>
<keyword evidence="1" id="KW-0479">Metal-binding</keyword>
<feature type="compositionally biased region" description="Polar residues" evidence="2">
    <location>
        <begin position="802"/>
        <end position="812"/>
    </location>
</feature>
<feature type="compositionally biased region" description="Low complexity" evidence="2">
    <location>
        <begin position="848"/>
        <end position="861"/>
    </location>
</feature>
<organism evidence="4 5">
    <name type="scientific">Polyplax serrata</name>
    <name type="common">Common mouse louse</name>
    <dbReference type="NCBI Taxonomy" id="468196"/>
    <lineage>
        <taxon>Eukaryota</taxon>
        <taxon>Metazoa</taxon>
        <taxon>Ecdysozoa</taxon>
        <taxon>Arthropoda</taxon>
        <taxon>Hexapoda</taxon>
        <taxon>Insecta</taxon>
        <taxon>Pterygota</taxon>
        <taxon>Neoptera</taxon>
        <taxon>Paraneoptera</taxon>
        <taxon>Psocodea</taxon>
        <taxon>Troctomorpha</taxon>
        <taxon>Phthiraptera</taxon>
        <taxon>Anoplura</taxon>
        <taxon>Polyplacidae</taxon>
        <taxon>Polyplax</taxon>
    </lineage>
</organism>
<dbReference type="Proteomes" id="UP001359485">
    <property type="component" value="Unassembled WGS sequence"/>
</dbReference>
<comment type="caution">
    <text evidence="4">The sequence shown here is derived from an EMBL/GenBank/DDBJ whole genome shotgun (WGS) entry which is preliminary data.</text>
</comment>
<keyword evidence="1" id="KW-0862">Zinc</keyword>
<feature type="compositionally biased region" description="Polar residues" evidence="2">
    <location>
        <begin position="505"/>
        <end position="527"/>
    </location>
</feature>
<name>A0ABR1B987_POLSC</name>
<evidence type="ECO:0000256" key="1">
    <source>
        <dbReference type="PROSITE-ProRule" id="PRU00042"/>
    </source>
</evidence>
<feature type="compositionally biased region" description="Low complexity" evidence="2">
    <location>
        <begin position="528"/>
        <end position="539"/>
    </location>
</feature>
<feature type="compositionally biased region" description="Low complexity" evidence="2">
    <location>
        <begin position="554"/>
        <end position="570"/>
    </location>
</feature>
<feature type="region of interest" description="Disordered" evidence="2">
    <location>
        <begin position="321"/>
        <end position="539"/>
    </location>
</feature>
<dbReference type="InterPro" id="IPR013087">
    <property type="entry name" value="Znf_C2H2_type"/>
</dbReference>